<dbReference type="PROSITE" id="PS50088">
    <property type="entry name" value="ANK_REPEAT"/>
    <property type="match status" value="4"/>
</dbReference>
<feature type="compositionally biased region" description="Polar residues" evidence="4">
    <location>
        <begin position="1023"/>
        <end position="1033"/>
    </location>
</feature>
<feature type="compositionally biased region" description="Basic and acidic residues" evidence="4">
    <location>
        <begin position="1300"/>
        <end position="1328"/>
    </location>
</feature>
<evidence type="ECO:0000256" key="2">
    <source>
        <dbReference type="ARBA" id="ARBA00023043"/>
    </source>
</evidence>
<feature type="region of interest" description="Disordered" evidence="4">
    <location>
        <begin position="1150"/>
        <end position="1334"/>
    </location>
</feature>
<dbReference type="RefSeq" id="XP_047737965.1">
    <property type="nucleotide sequence ID" value="XM_047882009.1"/>
</dbReference>
<feature type="non-terminal residue" evidence="7">
    <location>
        <position position="1833"/>
    </location>
</feature>
<dbReference type="PANTHER" id="PTHR24174">
    <property type="entry name" value="ANKYRIN REPEAT AND STERILE ALPHA MOTIF DOMAIN-CONTAINING PROTEIN 1"/>
    <property type="match status" value="1"/>
</dbReference>
<dbReference type="InterPro" id="IPR036770">
    <property type="entry name" value="Ankyrin_rpt-contain_sf"/>
</dbReference>
<dbReference type="Pfam" id="PF07647">
    <property type="entry name" value="SAM_2"/>
    <property type="match status" value="1"/>
</dbReference>
<gene>
    <name evidence="7" type="primary">LOC108683126</name>
</gene>
<dbReference type="OrthoDB" id="5314041at2759"/>
<dbReference type="SMART" id="SM00248">
    <property type="entry name" value="ANK"/>
    <property type="match status" value="5"/>
</dbReference>
<evidence type="ECO:0000259" key="5">
    <source>
        <dbReference type="PROSITE" id="PS50105"/>
    </source>
</evidence>
<feature type="region of interest" description="Disordered" evidence="4">
    <location>
        <begin position="1023"/>
        <end position="1114"/>
    </location>
</feature>
<evidence type="ECO:0000313" key="6">
    <source>
        <dbReference type="Proteomes" id="UP000694843"/>
    </source>
</evidence>
<feature type="compositionally biased region" description="Basic and acidic residues" evidence="4">
    <location>
        <begin position="693"/>
        <end position="715"/>
    </location>
</feature>
<dbReference type="Proteomes" id="UP000694843">
    <property type="component" value="Unplaced"/>
</dbReference>
<dbReference type="Pfam" id="PF00536">
    <property type="entry name" value="SAM_1"/>
    <property type="match status" value="1"/>
</dbReference>
<organism evidence="6 7">
    <name type="scientific">Hyalella azteca</name>
    <name type="common">Amphipod</name>
    <dbReference type="NCBI Taxonomy" id="294128"/>
    <lineage>
        <taxon>Eukaryota</taxon>
        <taxon>Metazoa</taxon>
        <taxon>Ecdysozoa</taxon>
        <taxon>Arthropoda</taxon>
        <taxon>Crustacea</taxon>
        <taxon>Multicrustacea</taxon>
        <taxon>Malacostraca</taxon>
        <taxon>Eumalacostraca</taxon>
        <taxon>Peracarida</taxon>
        <taxon>Amphipoda</taxon>
        <taxon>Senticaudata</taxon>
        <taxon>Talitrida</taxon>
        <taxon>Talitroidea</taxon>
        <taxon>Hyalellidae</taxon>
        <taxon>Hyalella</taxon>
    </lineage>
</organism>
<name>A0A979FP52_HYAAZ</name>
<dbReference type="GeneID" id="108683126"/>
<proteinExistence type="predicted"/>
<dbReference type="InterPro" id="IPR033635">
    <property type="entry name" value="ANKS1/Caskin"/>
</dbReference>
<feature type="region of interest" description="Disordered" evidence="4">
    <location>
        <begin position="1405"/>
        <end position="1483"/>
    </location>
</feature>
<feature type="domain" description="SAM" evidence="5">
    <location>
        <begin position="1701"/>
        <end position="1760"/>
    </location>
</feature>
<feature type="repeat" description="ANK" evidence="3">
    <location>
        <begin position="81"/>
        <end position="113"/>
    </location>
</feature>
<evidence type="ECO:0000256" key="3">
    <source>
        <dbReference type="PROSITE-ProRule" id="PRU00023"/>
    </source>
</evidence>
<dbReference type="InterPro" id="IPR001660">
    <property type="entry name" value="SAM"/>
</dbReference>
<feature type="compositionally biased region" description="Polar residues" evidence="4">
    <location>
        <begin position="755"/>
        <end position="772"/>
    </location>
</feature>
<feature type="compositionally biased region" description="Polar residues" evidence="4">
    <location>
        <begin position="900"/>
        <end position="910"/>
    </location>
</feature>
<protein>
    <submittedName>
        <fullName evidence="7">Uncharacterized protein LOC108683126</fullName>
    </submittedName>
</protein>
<feature type="compositionally biased region" description="Low complexity" evidence="4">
    <location>
        <begin position="1258"/>
        <end position="1269"/>
    </location>
</feature>
<feature type="compositionally biased region" description="Basic and acidic residues" evidence="4">
    <location>
        <begin position="779"/>
        <end position="866"/>
    </location>
</feature>
<feature type="compositionally biased region" description="Polar residues" evidence="4">
    <location>
        <begin position="732"/>
        <end position="746"/>
    </location>
</feature>
<dbReference type="KEGG" id="hazt:108683126"/>
<feature type="domain" description="SAM" evidence="5">
    <location>
        <begin position="1627"/>
        <end position="1692"/>
    </location>
</feature>
<keyword evidence="1" id="KW-0677">Repeat</keyword>
<feature type="compositionally biased region" description="Basic and acidic residues" evidence="4">
    <location>
        <begin position="1193"/>
        <end position="1203"/>
    </location>
</feature>
<dbReference type="PRINTS" id="PR01415">
    <property type="entry name" value="ANKYRIN"/>
</dbReference>
<dbReference type="SMART" id="SM00454">
    <property type="entry name" value="SAM"/>
    <property type="match status" value="2"/>
</dbReference>
<keyword evidence="6" id="KW-1185">Reference proteome</keyword>
<feature type="compositionally biased region" description="Polar residues" evidence="4">
    <location>
        <begin position="1100"/>
        <end position="1114"/>
    </location>
</feature>
<feature type="repeat" description="ANK" evidence="3">
    <location>
        <begin position="48"/>
        <end position="80"/>
    </location>
</feature>
<dbReference type="Gene3D" id="1.10.150.50">
    <property type="entry name" value="Transcription Factor, Ets-1"/>
    <property type="match status" value="2"/>
</dbReference>
<dbReference type="InterPro" id="IPR013761">
    <property type="entry name" value="SAM/pointed_sf"/>
</dbReference>
<feature type="region of interest" description="Disordered" evidence="4">
    <location>
        <begin position="1803"/>
        <end position="1833"/>
    </location>
</feature>
<dbReference type="PROSITE" id="PS50105">
    <property type="entry name" value="SAM_DOMAIN"/>
    <property type="match status" value="2"/>
</dbReference>
<feature type="compositionally biased region" description="Polar residues" evidence="4">
    <location>
        <begin position="977"/>
        <end position="991"/>
    </location>
</feature>
<dbReference type="InterPro" id="IPR002110">
    <property type="entry name" value="Ankyrin_rpt"/>
</dbReference>
<dbReference type="SUPFAM" id="SSF47769">
    <property type="entry name" value="SAM/Pointed domain"/>
    <property type="match status" value="2"/>
</dbReference>
<feature type="repeat" description="ANK" evidence="3">
    <location>
        <begin position="188"/>
        <end position="220"/>
    </location>
</feature>
<keyword evidence="2 3" id="KW-0040">ANK repeat</keyword>
<evidence type="ECO:0000313" key="7">
    <source>
        <dbReference type="RefSeq" id="XP_047737965.1"/>
    </source>
</evidence>
<dbReference type="SUPFAM" id="SSF48403">
    <property type="entry name" value="Ankyrin repeat"/>
    <property type="match status" value="1"/>
</dbReference>
<dbReference type="Gene3D" id="1.25.40.20">
    <property type="entry name" value="Ankyrin repeat-containing domain"/>
    <property type="match status" value="2"/>
</dbReference>
<feature type="region of interest" description="Disordered" evidence="4">
    <location>
        <begin position="644"/>
        <end position="671"/>
    </location>
</feature>
<feature type="repeat" description="ANK" evidence="3">
    <location>
        <begin position="156"/>
        <end position="188"/>
    </location>
</feature>
<dbReference type="Pfam" id="PF12796">
    <property type="entry name" value="Ank_2"/>
    <property type="match status" value="2"/>
</dbReference>
<feature type="compositionally biased region" description="Basic and acidic residues" evidence="4">
    <location>
        <begin position="1413"/>
        <end position="1425"/>
    </location>
</feature>
<feature type="compositionally biased region" description="Pro residues" evidence="4">
    <location>
        <begin position="1244"/>
        <end position="1257"/>
    </location>
</feature>
<dbReference type="PROSITE" id="PS50297">
    <property type="entry name" value="ANK_REP_REGION"/>
    <property type="match status" value="4"/>
</dbReference>
<evidence type="ECO:0000256" key="1">
    <source>
        <dbReference type="ARBA" id="ARBA00022737"/>
    </source>
</evidence>
<sequence>MGKDAELLEAARLGNLPIVDKILSSKARKTGPLASLRRGVGVNCSDTNGYTSLHHAALNGHYGIVCSLLRHEASPNVQDHKGSTPLHLAAWAGHTSVVKALLTLSVHIPANINHQAETPLDLAAQYGRLETAEQLIRRHPDLLRPYTPNAATAAVFPHTPLHRASRNGHINIVRLLLTHGHHVNVRTSLGSPLHEAALGGKVEVVRALLEAGGDAEVRNDLGLTVLDTIGTISTPVTRQILGLIKLKLKERTEGNLDDSPLLDLFGEDLPSDEPLRKILNTDSPSEEMTACSLIADFSTILSPSFFHGGSSSYSSAQSSFSSKNSPLVTSVVHHGATDSLESKTSNASSLSCNGCEPSCQESLSPLGLEKPVGTEDTSKSNLLDSSAAKDGLSESKAAKTVEDFFVIWPKTEVNSKPENFSNNLDLSGNNLDAGDTKKYDKSSDICGLSEVSDLSYYANIVGEMSETNTTPLILENIDEDNNESDGDENITSMVLFRSSPCLTAKDKLPIKTRNSPKTFVESANSDLYEDSPVVCPVETGTRTLDETEMSNKITSCIESPELPDRAGEQVIDEESNKEVDDNLDHIYSVPSRPLPTPLFSFSAPSSSSSSPTIRHSFLTITTTDSGANAPAAVIEKLIDLYVDDEPASPEGGDPSPSTPGQQLGPPLFPEASAFGSPYENVLIPSVVELPNKLERSSSCSDGEKYGGRMPSDRRSSCSAKTLQRPRHDRSASRSSTAAEQFYTKSTPDVAENTDIRFNNQDGLSTFTHQAKISTAKKRNQSESDRTRREKYRDRLSDRSSVDNWLSDRNESWLSDREGRLSDREGRYSDRESRLSDRDSRGSLLSDRENCACSDRESQLSDCDGRVSEAGSEWSVYDVPPPPKAFTGRSGGSKQTRARLESTTPHSCPSSSRDKLSPGAASLGKAPPKPPRRSMCPPSPPASTGDELESEITPSPGRSSHDSLLDSPHAGTAELQPSVCTDPSTGVVTDQRSGVVPNTIGAISAPISGPWYRYATSFRRARLESTTPHSCPSSSRDKLSPGAASLGKAPPKPPRRSMCPPSPPASTGDELESEITPSPGRSSHDSLLDSPHAGTAELQPSVCTDPSTGVVTDQRSGVVPNTIGAISAPISGGGVVSNPAYEMICFASTGTAKRRTKHKKHEGEQSSRGSRGEAPRDSSSHARYRNRLTTSDSDSDHDRSRDKPYAQIAFKPVKSKRTSKTTPHSYENQPLSSSTCRHGNRPEPSSSPVPPSAPPPTPLQKLPPGLPSESRQPRHHHSSPSLVPTTLTVAPHPSEGPHPNEASHHVDDEVPPEDGHRSADISTTRKEESSGFSFSGYNINRISSAISKNTQQLFKSFSTIATSNSGSGVAGSATARQFAKAFSINVGPEQSKSDDKDEAINNQIIEDVAEVDNNQDRRAEDGRDSVSPRPTDLAFKGSSSTSSAEPREEKRLGFGEVGGSGEEAVVLRRPSRAATSSSSPCHGATDDIIVEDICSEQPFAGLMRGSGLMEWAGETPVRLQPPTYSPPYPQLGSSIVGERLSNAAGRGAAEEAEWDEIEAALCRVVDDLPSSTTVLMADVELEIEQKLGLSLSSSQQGLGILEDVTRKTAAAISDADVDVGTHNGDVALQHASVQEWLDALHLPQYLKTFMDSGYDNINFMNGVLSEEDLSALGIKDDAHVRALMAGLAELPASLPPANSLYKVPRTVPEWLDSIELPHYAEIFSKNGFGSMERVKKIWEVELCMVLEVNQLGHKKRILMSLGDRPIEPPLPPTLDPKDLSVHLTQLNDDITELKEQLFADLPSAVSRERRAPESTNTTIRRSGKKTRAPLPPTF</sequence>
<dbReference type="PANTHER" id="PTHR24174:SF16">
    <property type="entry name" value="CASKIN-2"/>
    <property type="match status" value="1"/>
</dbReference>
<feature type="compositionally biased region" description="Polar residues" evidence="4">
    <location>
        <begin position="1219"/>
        <end position="1236"/>
    </location>
</feature>
<feature type="region of interest" description="Disordered" evidence="4">
    <location>
        <begin position="693"/>
        <end position="991"/>
    </location>
</feature>
<reference evidence="7" key="1">
    <citation type="submission" date="2025-08" db="UniProtKB">
        <authorList>
            <consortium name="RefSeq"/>
        </authorList>
    </citation>
    <scope>IDENTIFICATION</scope>
    <source>
        <tissue evidence="7">Whole organism</tissue>
    </source>
</reference>
<feature type="compositionally biased region" description="Basic and acidic residues" evidence="4">
    <location>
        <begin position="1160"/>
        <end position="1179"/>
    </location>
</feature>
<evidence type="ECO:0000256" key="4">
    <source>
        <dbReference type="SAM" id="MobiDB-lite"/>
    </source>
</evidence>
<accession>A0A979FP52</accession>